<keyword evidence="3" id="KW-1185">Reference proteome</keyword>
<feature type="compositionally biased region" description="Polar residues" evidence="1">
    <location>
        <begin position="25"/>
        <end position="34"/>
    </location>
</feature>
<dbReference type="EMBL" id="KV933051">
    <property type="protein sequence ID" value="PIO32433.1"/>
    <property type="molecule type" value="Genomic_DNA"/>
</dbReference>
<proteinExistence type="predicted"/>
<evidence type="ECO:0000256" key="1">
    <source>
        <dbReference type="SAM" id="MobiDB-lite"/>
    </source>
</evidence>
<dbReference type="Proteomes" id="UP000228934">
    <property type="component" value="Unassembled WGS sequence"/>
</dbReference>
<accession>A0A2G9RYY9</accession>
<evidence type="ECO:0000313" key="3">
    <source>
        <dbReference type="Proteomes" id="UP000228934"/>
    </source>
</evidence>
<dbReference type="AlphaFoldDB" id="A0A2G9RYY9"/>
<feature type="region of interest" description="Disordered" evidence="1">
    <location>
        <begin position="22"/>
        <end position="71"/>
    </location>
</feature>
<reference evidence="3" key="1">
    <citation type="journal article" date="2017" name="Nat. Commun.">
        <title>The North American bullfrog draft genome provides insight into hormonal regulation of long noncoding RNA.</title>
        <authorList>
            <person name="Hammond S.A."/>
            <person name="Warren R.L."/>
            <person name="Vandervalk B.P."/>
            <person name="Kucuk E."/>
            <person name="Khan H."/>
            <person name="Gibb E.A."/>
            <person name="Pandoh P."/>
            <person name="Kirk H."/>
            <person name="Zhao Y."/>
            <person name="Jones M."/>
            <person name="Mungall A.J."/>
            <person name="Coope R."/>
            <person name="Pleasance S."/>
            <person name="Moore R.A."/>
            <person name="Holt R.A."/>
            <person name="Round J.M."/>
            <person name="Ohora S."/>
            <person name="Walle B.V."/>
            <person name="Veldhoen N."/>
            <person name="Helbing C.C."/>
            <person name="Birol I."/>
        </authorList>
    </citation>
    <scope>NUCLEOTIDE SEQUENCE [LARGE SCALE GENOMIC DNA]</scope>
</reference>
<organism evidence="2 3">
    <name type="scientific">Aquarana catesbeiana</name>
    <name type="common">American bullfrog</name>
    <name type="synonym">Rana catesbeiana</name>
    <dbReference type="NCBI Taxonomy" id="8400"/>
    <lineage>
        <taxon>Eukaryota</taxon>
        <taxon>Metazoa</taxon>
        <taxon>Chordata</taxon>
        <taxon>Craniata</taxon>
        <taxon>Vertebrata</taxon>
        <taxon>Euteleostomi</taxon>
        <taxon>Amphibia</taxon>
        <taxon>Batrachia</taxon>
        <taxon>Anura</taxon>
        <taxon>Neobatrachia</taxon>
        <taxon>Ranoidea</taxon>
        <taxon>Ranidae</taxon>
        <taxon>Aquarana</taxon>
    </lineage>
</organism>
<name>A0A2G9RYY9_AQUCT</name>
<evidence type="ECO:0000313" key="2">
    <source>
        <dbReference type="EMBL" id="PIO32433.1"/>
    </source>
</evidence>
<gene>
    <name evidence="2" type="ORF">AB205_0123980</name>
</gene>
<feature type="compositionally biased region" description="Polar residues" evidence="1">
    <location>
        <begin position="52"/>
        <end position="64"/>
    </location>
</feature>
<sequence length="152" mass="17425">MKELERQQKEIYQVQKVSDDDDLMSVTSRSSLRTNGYEDELLGPSQYRKSSRNSTGSGETSQPSRGARKDEPMFLECEYSAAIGCVSSKKIDLLDKDYLLSMGSFMVPVYLHIGSSETSLLEAERYLTDVIWYYKKEVFAHFIAIVLSRYNF</sequence>
<protein>
    <submittedName>
        <fullName evidence="2">Uncharacterized protein</fullName>
    </submittedName>
</protein>